<evidence type="ECO:0000313" key="7">
    <source>
        <dbReference type="Proteomes" id="UP000541810"/>
    </source>
</evidence>
<dbReference type="InterPro" id="IPR017911">
    <property type="entry name" value="MacB-like_ATP-bd"/>
</dbReference>
<dbReference type="SUPFAM" id="SSF52540">
    <property type="entry name" value="P-loop containing nucleoside triphosphate hydrolases"/>
    <property type="match status" value="1"/>
</dbReference>
<dbReference type="FunFam" id="3.40.50.300:FF:000032">
    <property type="entry name" value="Export ABC transporter ATP-binding protein"/>
    <property type="match status" value="1"/>
</dbReference>
<comment type="similarity">
    <text evidence="4">Belongs to the ABC transporter superfamily. Macrolide exporter (TC 3.A.1.122) family.</text>
</comment>
<keyword evidence="3 6" id="KW-0067">ATP-binding</keyword>
<evidence type="ECO:0000256" key="1">
    <source>
        <dbReference type="ARBA" id="ARBA00022448"/>
    </source>
</evidence>
<protein>
    <submittedName>
        <fullName evidence="6">Putative ABC transport system ATP-binding protein</fullName>
    </submittedName>
</protein>
<dbReference type="InterPro" id="IPR017871">
    <property type="entry name" value="ABC_transporter-like_CS"/>
</dbReference>
<dbReference type="Gene3D" id="3.40.50.300">
    <property type="entry name" value="P-loop containing nucleotide triphosphate hydrolases"/>
    <property type="match status" value="1"/>
</dbReference>
<keyword evidence="1" id="KW-0813">Transport</keyword>
<reference evidence="6 7" key="1">
    <citation type="submission" date="2020-08" db="EMBL/GenBank/DDBJ databases">
        <title>Genomic Encyclopedia of Type Strains, Phase IV (KMG-IV): sequencing the most valuable type-strain genomes for metagenomic binning, comparative biology and taxonomic classification.</title>
        <authorList>
            <person name="Goeker M."/>
        </authorList>
    </citation>
    <scope>NUCLEOTIDE SEQUENCE [LARGE SCALE GENOMIC DNA]</scope>
    <source>
        <strain evidence="6 7">DSM 103725</strain>
    </source>
</reference>
<evidence type="ECO:0000256" key="2">
    <source>
        <dbReference type="ARBA" id="ARBA00022741"/>
    </source>
</evidence>
<dbReference type="PANTHER" id="PTHR24220:SF86">
    <property type="entry name" value="ABC TRANSPORTER ABCH.1"/>
    <property type="match status" value="1"/>
</dbReference>
<evidence type="ECO:0000256" key="4">
    <source>
        <dbReference type="ARBA" id="ARBA00038388"/>
    </source>
</evidence>
<gene>
    <name evidence="6" type="ORF">HNQ40_000341</name>
</gene>
<dbReference type="AlphaFoldDB" id="A0A7X0LIS3"/>
<dbReference type="GO" id="GO:0005886">
    <property type="term" value="C:plasma membrane"/>
    <property type="evidence" value="ECO:0007669"/>
    <property type="project" value="TreeGrafter"/>
</dbReference>
<sequence length="241" mass="26057">MSEAVAEIQQVTKVYQKSKLAPPVHALAGVDLVIPRGQYIAIMGPSGSGKSTMMNIIGCLDRPTSGKYLLDGEDVATMSDERLSKVRGKRLGFVFQAFNLIPQLSVQENVAVPLFYQGISPARRRELAAVALDKVQLAERMDHRPSELSGGQQQRVAIARALVNEPSILLADEPTGALDTKTGDAILEIFEELHNNGQTVVVITHDEEVAHHCERVVRLRDGLIDRDEAGGKSAAVAAQAT</sequence>
<feature type="domain" description="ABC transporter" evidence="5">
    <location>
        <begin position="6"/>
        <end position="240"/>
    </location>
</feature>
<dbReference type="EMBL" id="JACHGY010000001">
    <property type="protein sequence ID" value="MBB6428535.1"/>
    <property type="molecule type" value="Genomic_DNA"/>
</dbReference>
<dbReference type="Pfam" id="PF00005">
    <property type="entry name" value="ABC_tran"/>
    <property type="match status" value="1"/>
</dbReference>
<comment type="caution">
    <text evidence="6">The sequence shown here is derived from an EMBL/GenBank/DDBJ whole genome shotgun (WGS) entry which is preliminary data.</text>
</comment>
<proteinExistence type="inferred from homology"/>
<evidence type="ECO:0000259" key="5">
    <source>
        <dbReference type="PROSITE" id="PS50893"/>
    </source>
</evidence>
<dbReference type="GO" id="GO:0098796">
    <property type="term" value="C:membrane protein complex"/>
    <property type="evidence" value="ECO:0007669"/>
    <property type="project" value="UniProtKB-ARBA"/>
</dbReference>
<dbReference type="GO" id="GO:0022857">
    <property type="term" value="F:transmembrane transporter activity"/>
    <property type="evidence" value="ECO:0007669"/>
    <property type="project" value="TreeGrafter"/>
</dbReference>
<organism evidence="6 7">
    <name type="scientific">Algisphaera agarilytica</name>
    <dbReference type="NCBI Taxonomy" id="1385975"/>
    <lineage>
        <taxon>Bacteria</taxon>
        <taxon>Pseudomonadati</taxon>
        <taxon>Planctomycetota</taxon>
        <taxon>Phycisphaerae</taxon>
        <taxon>Phycisphaerales</taxon>
        <taxon>Phycisphaeraceae</taxon>
        <taxon>Algisphaera</taxon>
    </lineage>
</organism>
<keyword evidence="7" id="KW-1185">Reference proteome</keyword>
<dbReference type="InterPro" id="IPR003439">
    <property type="entry name" value="ABC_transporter-like_ATP-bd"/>
</dbReference>
<accession>A0A7X0LIS3</accession>
<evidence type="ECO:0000313" key="6">
    <source>
        <dbReference type="EMBL" id="MBB6428535.1"/>
    </source>
</evidence>
<evidence type="ECO:0000256" key="3">
    <source>
        <dbReference type="ARBA" id="ARBA00022840"/>
    </source>
</evidence>
<dbReference type="Proteomes" id="UP000541810">
    <property type="component" value="Unassembled WGS sequence"/>
</dbReference>
<dbReference type="GO" id="GO:0005524">
    <property type="term" value="F:ATP binding"/>
    <property type="evidence" value="ECO:0007669"/>
    <property type="project" value="UniProtKB-KW"/>
</dbReference>
<dbReference type="SMART" id="SM00382">
    <property type="entry name" value="AAA"/>
    <property type="match status" value="1"/>
</dbReference>
<keyword evidence="2" id="KW-0547">Nucleotide-binding</keyword>
<dbReference type="CDD" id="cd03255">
    <property type="entry name" value="ABC_MJ0796_LolCDE_FtsE"/>
    <property type="match status" value="1"/>
</dbReference>
<dbReference type="InterPro" id="IPR015854">
    <property type="entry name" value="ABC_transpr_LolD-like"/>
</dbReference>
<dbReference type="InterPro" id="IPR027417">
    <property type="entry name" value="P-loop_NTPase"/>
</dbReference>
<dbReference type="InterPro" id="IPR003593">
    <property type="entry name" value="AAA+_ATPase"/>
</dbReference>
<dbReference type="RefSeq" id="WP_184675764.1">
    <property type="nucleotide sequence ID" value="NZ_JACHGY010000001.1"/>
</dbReference>
<dbReference type="PROSITE" id="PS00211">
    <property type="entry name" value="ABC_TRANSPORTER_1"/>
    <property type="match status" value="1"/>
</dbReference>
<dbReference type="GO" id="GO:0016887">
    <property type="term" value="F:ATP hydrolysis activity"/>
    <property type="evidence" value="ECO:0007669"/>
    <property type="project" value="InterPro"/>
</dbReference>
<name>A0A7X0LIS3_9BACT</name>
<dbReference type="PANTHER" id="PTHR24220">
    <property type="entry name" value="IMPORT ATP-BINDING PROTEIN"/>
    <property type="match status" value="1"/>
</dbReference>
<dbReference type="PROSITE" id="PS50893">
    <property type="entry name" value="ABC_TRANSPORTER_2"/>
    <property type="match status" value="1"/>
</dbReference>